<evidence type="ECO:0000259" key="1">
    <source>
        <dbReference type="Pfam" id="PF03478"/>
    </source>
</evidence>
<feature type="domain" description="KIB1-4 beta-propeller" evidence="1">
    <location>
        <begin position="3"/>
        <end position="232"/>
    </location>
</feature>
<dbReference type="Pfam" id="PF03478">
    <property type="entry name" value="Beta-prop_KIB1-4"/>
    <property type="match status" value="1"/>
</dbReference>
<dbReference type="InterPro" id="IPR005174">
    <property type="entry name" value="KIB1-4_b-propeller"/>
</dbReference>
<dbReference type="SUPFAM" id="SSF50965">
    <property type="entry name" value="Galactose oxidase, central domain"/>
    <property type="match status" value="1"/>
</dbReference>
<gene>
    <name evidence="2" type="ORF">CB5_LOCUS9352</name>
</gene>
<dbReference type="AlphaFoldDB" id="A0A6V7P5L9"/>
<evidence type="ECO:0000313" key="2">
    <source>
        <dbReference type="EMBL" id="CAD1826141.1"/>
    </source>
</evidence>
<proteinExistence type="predicted"/>
<reference evidence="2" key="1">
    <citation type="submission" date="2020-07" db="EMBL/GenBank/DDBJ databases">
        <authorList>
            <person name="Lin J."/>
        </authorList>
    </citation>
    <scope>NUCLEOTIDE SEQUENCE</scope>
</reference>
<accession>A0A6V7P5L9</accession>
<dbReference type="PANTHER" id="PTHR40891">
    <property type="entry name" value="DUF295 DOMAIN-CONTAINING PROTEIN"/>
    <property type="match status" value="1"/>
</dbReference>
<protein>
    <recommendedName>
        <fullName evidence="1">KIB1-4 beta-propeller domain-containing protein</fullName>
    </recommendedName>
</protein>
<dbReference type="InterPro" id="IPR011043">
    <property type="entry name" value="Gal_Oxase/kelch_b-propeller"/>
</dbReference>
<name>A0A6V7P5L9_ANACO</name>
<dbReference type="PANTHER" id="PTHR40891:SF1">
    <property type="entry name" value="DUF295 DOMAIN-CONTAINING PROTEIN"/>
    <property type="match status" value="1"/>
</dbReference>
<sequence>MEGLSCWVTSQGWIFLLDPLLLKTFLWDPITLRQVRLPSMEINLPKECKCLLSEQPTDPNCSVVIIDPTNSIFWYCHPGENKWVKHKSSCYSKINLDRIAVVMGKIYHYDICNEKIEIFEFSPFSNIITFPIKKYNFPAGRNMCQDYLLESRGELFLVFFWFLRFSIRTIAHICAWKMDFSKQSWFPVESLGDQVFFVSGMSRFAASARELGVKKNCIYFVNSDDKNLHIFDMEEGTIATHHPCPNLSVSWCEPFLMMPTSR</sequence>
<dbReference type="EMBL" id="LR862145">
    <property type="protein sequence ID" value="CAD1826141.1"/>
    <property type="molecule type" value="Genomic_DNA"/>
</dbReference>
<organism evidence="2">
    <name type="scientific">Ananas comosus var. bracteatus</name>
    <name type="common">red pineapple</name>
    <dbReference type="NCBI Taxonomy" id="296719"/>
    <lineage>
        <taxon>Eukaryota</taxon>
        <taxon>Viridiplantae</taxon>
        <taxon>Streptophyta</taxon>
        <taxon>Embryophyta</taxon>
        <taxon>Tracheophyta</taxon>
        <taxon>Spermatophyta</taxon>
        <taxon>Magnoliopsida</taxon>
        <taxon>Liliopsida</taxon>
        <taxon>Poales</taxon>
        <taxon>Bromeliaceae</taxon>
        <taxon>Bromelioideae</taxon>
        <taxon>Ananas</taxon>
    </lineage>
</organism>